<name>A0ABM5L0B5_DIAVI</name>
<protein>
    <submittedName>
        <fullName evidence="3">Uncharacterized protein</fullName>
    </submittedName>
</protein>
<evidence type="ECO:0000256" key="1">
    <source>
        <dbReference type="SAM" id="MobiDB-lite"/>
    </source>
</evidence>
<evidence type="ECO:0000313" key="3">
    <source>
        <dbReference type="EnsemblMetazoa" id="XP_050515879.1"/>
    </source>
</evidence>
<feature type="region of interest" description="Disordered" evidence="1">
    <location>
        <begin position="1"/>
        <end position="25"/>
    </location>
</feature>
<dbReference type="RefSeq" id="XP_050515879.1">
    <property type="nucleotide sequence ID" value="XM_050659922.1"/>
</dbReference>
<accession>A0ABM5L0B5</accession>
<proteinExistence type="predicted"/>
<evidence type="ECO:0000313" key="4">
    <source>
        <dbReference type="Proteomes" id="UP001652700"/>
    </source>
</evidence>
<keyword evidence="2" id="KW-1133">Transmembrane helix</keyword>
<dbReference type="GeneID" id="126890751"/>
<reference evidence="3" key="1">
    <citation type="submission" date="2025-05" db="UniProtKB">
        <authorList>
            <consortium name="EnsemblMetazoa"/>
        </authorList>
    </citation>
    <scope>IDENTIFICATION</scope>
</reference>
<evidence type="ECO:0000256" key="2">
    <source>
        <dbReference type="SAM" id="Phobius"/>
    </source>
</evidence>
<keyword evidence="2" id="KW-0472">Membrane</keyword>
<keyword evidence="4" id="KW-1185">Reference proteome</keyword>
<sequence>MDMDPLDLASDGVTETSQHNPQHSEDHVRVVVLSTVIPVCVLILMMIVLRKIIIRRRTRCRNGHKSTIYTIPEPVFQPRGNDLKSMPDIERVVNKKNRSFPKSILKENSKQHGRRKNDKTKEFKLGKGRYWTEPVIFPREPVYQAQQKPSYLVPFTALPKNFDFSLPNVEVHSDFVIIKDLDILQTYWYETENNKEEYKKQPQLNPNFT</sequence>
<feature type="transmembrane region" description="Helical" evidence="2">
    <location>
        <begin position="30"/>
        <end position="49"/>
    </location>
</feature>
<dbReference type="Proteomes" id="UP001652700">
    <property type="component" value="Unplaced"/>
</dbReference>
<keyword evidence="2" id="KW-0812">Transmembrane</keyword>
<organism evidence="3 4">
    <name type="scientific">Diabrotica virgifera virgifera</name>
    <name type="common">western corn rootworm</name>
    <dbReference type="NCBI Taxonomy" id="50390"/>
    <lineage>
        <taxon>Eukaryota</taxon>
        <taxon>Metazoa</taxon>
        <taxon>Ecdysozoa</taxon>
        <taxon>Arthropoda</taxon>
        <taxon>Hexapoda</taxon>
        <taxon>Insecta</taxon>
        <taxon>Pterygota</taxon>
        <taxon>Neoptera</taxon>
        <taxon>Endopterygota</taxon>
        <taxon>Coleoptera</taxon>
        <taxon>Polyphaga</taxon>
        <taxon>Cucujiformia</taxon>
        <taxon>Chrysomeloidea</taxon>
        <taxon>Chrysomelidae</taxon>
        <taxon>Galerucinae</taxon>
        <taxon>Diabroticina</taxon>
        <taxon>Diabroticites</taxon>
        <taxon>Diabrotica</taxon>
    </lineage>
</organism>
<dbReference type="EnsemblMetazoa" id="XM_050659922.1">
    <property type="protein sequence ID" value="XP_050515879.1"/>
    <property type="gene ID" value="LOC126890751"/>
</dbReference>